<comment type="similarity">
    <text evidence="1">Belongs to the peptidase S13 family.</text>
</comment>
<dbReference type="EMBL" id="QWGR01000009">
    <property type="protein sequence ID" value="RIJ47117.1"/>
    <property type="molecule type" value="Genomic_DNA"/>
</dbReference>
<dbReference type="GO" id="GO:0000270">
    <property type="term" value="P:peptidoglycan metabolic process"/>
    <property type="evidence" value="ECO:0007669"/>
    <property type="project" value="TreeGrafter"/>
</dbReference>
<dbReference type="NCBIfam" id="TIGR00666">
    <property type="entry name" value="PBP4"/>
    <property type="match status" value="1"/>
</dbReference>
<dbReference type="PANTHER" id="PTHR30023:SF0">
    <property type="entry name" value="PENICILLIN-SENSITIVE CARBOXYPEPTIDASE A"/>
    <property type="match status" value="1"/>
</dbReference>
<gene>
    <name evidence="3" type="primary">dacB</name>
    <name evidence="3" type="ORF">D1614_15255</name>
</gene>
<dbReference type="GO" id="GO:0009002">
    <property type="term" value="F:serine-type D-Ala-D-Ala carboxypeptidase activity"/>
    <property type="evidence" value="ECO:0007669"/>
    <property type="project" value="UniProtKB-EC"/>
</dbReference>
<dbReference type="InterPro" id="IPR000667">
    <property type="entry name" value="Peptidase_S13"/>
</dbReference>
<evidence type="ECO:0000313" key="3">
    <source>
        <dbReference type="EMBL" id="RIJ47117.1"/>
    </source>
</evidence>
<keyword evidence="2 3" id="KW-0378">Hydrolase</keyword>
<dbReference type="PRINTS" id="PR00922">
    <property type="entry name" value="DADACBPTASE3"/>
</dbReference>
<accession>A0A399SYN8</accession>
<keyword evidence="3" id="KW-0121">Carboxypeptidase</keyword>
<dbReference type="PANTHER" id="PTHR30023">
    <property type="entry name" value="D-ALANYL-D-ALANINE CARBOXYPEPTIDASE"/>
    <property type="match status" value="1"/>
</dbReference>
<keyword evidence="3" id="KW-0645">Protease</keyword>
<keyword evidence="4" id="KW-1185">Reference proteome</keyword>
<dbReference type="Proteomes" id="UP000265926">
    <property type="component" value="Unassembled WGS sequence"/>
</dbReference>
<protein>
    <submittedName>
        <fullName evidence="3">D-alanyl-D-alanine carboxypeptidase/D-alanyl-D-alanine-endopeptidase</fullName>
        <ecNumber evidence="3">3.4.16.4</ecNumber>
    </submittedName>
</protein>
<name>A0A399SYN8_9BACT</name>
<organism evidence="3 4">
    <name type="scientific">Maribellus luteus</name>
    <dbReference type="NCBI Taxonomy" id="2305463"/>
    <lineage>
        <taxon>Bacteria</taxon>
        <taxon>Pseudomonadati</taxon>
        <taxon>Bacteroidota</taxon>
        <taxon>Bacteroidia</taxon>
        <taxon>Marinilabiliales</taxon>
        <taxon>Prolixibacteraceae</taxon>
        <taxon>Maribellus</taxon>
    </lineage>
</organism>
<dbReference type="Gene3D" id="3.40.710.10">
    <property type="entry name" value="DD-peptidase/beta-lactamase superfamily"/>
    <property type="match status" value="2"/>
</dbReference>
<dbReference type="OrthoDB" id="9802627at2"/>
<evidence type="ECO:0000256" key="2">
    <source>
        <dbReference type="ARBA" id="ARBA00022801"/>
    </source>
</evidence>
<dbReference type="Pfam" id="PF02113">
    <property type="entry name" value="Peptidase_S13"/>
    <property type="match status" value="1"/>
</dbReference>
<proteinExistence type="inferred from homology"/>
<comment type="caution">
    <text evidence="3">The sequence shown here is derived from an EMBL/GenBank/DDBJ whole genome shotgun (WGS) entry which is preliminary data.</text>
</comment>
<dbReference type="RefSeq" id="WP_119438834.1">
    <property type="nucleotide sequence ID" value="NZ_QWGR01000009.1"/>
</dbReference>
<dbReference type="Gene3D" id="3.50.80.20">
    <property type="entry name" value="D-Ala-D-Ala carboxypeptidase C, peptidase S13"/>
    <property type="match status" value="1"/>
</dbReference>
<dbReference type="SUPFAM" id="SSF56601">
    <property type="entry name" value="beta-lactamase/transpeptidase-like"/>
    <property type="match status" value="1"/>
</dbReference>
<dbReference type="InterPro" id="IPR012338">
    <property type="entry name" value="Beta-lactam/transpept-like"/>
</dbReference>
<reference evidence="3 4" key="1">
    <citation type="submission" date="2018-08" db="EMBL/GenBank/DDBJ databases">
        <title>Pallidiluteibacterium maritimus gen. nov., sp. nov., isolated from coastal sediment.</title>
        <authorList>
            <person name="Zhou L.Y."/>
        </authorList>
    </citation>
    <scope>NUCLEOTIDE SEQUENCE [LARGE SCALE GENOMIC DNA]</scope>
    <source>
        <strain evidence="3 4">XSD2</strain>
    </source>
</reference>
<dbReference type="AlphaFoldDB" id="A0A399SYN8"/>
<evidence type="ECO:0000313" key="4">
    <source>
        <dbReference type="Proteomes" id="UP000265926"/>
    </source>
</evidence>
<dbReference type="EC" id="3.4.16.4" evidence="3"/>
<evidence type="ECO:0000256" key="1">
    <source>
        <dbReference type="ARBA" id="ARBA00006096"/>
    </source>
</evidence>
<dbReference type="GO" id="GO:0006508">
    <property type="term" value="P:proteolysis"/>
    <property type="evidence" value="ECO:0007669"/>
    <property type="project" value="InterPro"/>
</dbReference>
<sequence length="475" mass="52894">MMVRIFLLSIFGFLFLNGLAQNQFSNAVSELLKKPEYKNASVGMQVVELESQKEIYNLNANQLLVPASTIKLVTTATALELLGDDYEFKTIIGYEGNINKQGELKGDLVLKGGADPALGSEYFQDHYFRFLQNWVQKISDAGIKRVNGNLVLDASVYDSEKVPATWIWEDLGNYYGAGADAFTVYDNLFRITFRSPKEIGAPTQVIMTQPKVPGIEFSNEVVSSEVNRDNAYVFGSPLDKNRVIRGSIPANRKAFTIRASMPDPSGVLANDLTVALAEAGIFIEGKVEFRKTDDKHFQKIYMQLSPKLADIVEVLNHESVNLFSEHLLKQLAVEKNGLGNRDAGIDIVTDFWKKQGLDTESLLMEDGSGLSHFNVVSPHFFIELLTFMADNKSFVASLPSPGNGTMYLFDKNLFPGNSLQAKSGSMTRVRCYSGYLVADSGKKLVFSIMFNHFHGSHFSLVKEIEKLLLTLKQEN</sequence>